<keyword evidence="16" id="KW-0234">DNA repair</keyword>
<accession>A0A6M7WFK4</accession>
<dbReference type="SUPFAM" id="SSF56091">
    <property type="entry name" value="DNA ligase/mRNA capping enzyme, catalytic domain"/>
    <property type="match status" value="1"/>
</dbReference>
<keyword evidence="15" id="KW-0233">DNA recombination</keyword>
<dbReference type="EC" id="6.5.1.1" evidence="2"/>
<dbReference type="NCBIfam" id="TIGR02778">
    <property type="entry name" value="ligD_pol"/>
    <property type="match status" value="1"/>
</dbReference>
<keyword evidence="18" id="KW-0511">Multifunctional enzyme</keyword>
<evidence type="ECO:0000256" key="19">
    <source>
        <dbReference type="ARBA" id="ARBA00029943"/>
    </source>
</evidence>
<keyword evidence="5" id="KW-0548">Nucleotidyltransferase</keyword>
<dbReference type="EMBL" id="CP033367">
    <property type="protein sequence ID" value="QKD00847.1"/>
    <property type="molecule type" value="Genomic_DNA"/>
</dbReference>
<evidence type="ECO:0000256" key="11">
    <source>
        <dbReference type="ARBA" id="ARBA00022839"/>
    </source>
</evidence>
<dbReference type="GO" id="GO:0006281">
    <property type="term" value="P:DNA repair"/>
    <property type="evidence" value="ECO:0007669"/>
    <property type="project" value="UniProtKB-KW"/>
</dbReference>
<evidence type="ECO:0000256" key="9">
    <source>
        <dbReference type="ARBA" id="ARBA00022763"/>
    </source>
</evidence>
<dbReference type="GO" id="GO:0003910">
    <property type="term" value="F:DNA ligase (ATP) activity"/>
    <property type="evidence" value="ECO:0007669"/>
    <property type="project" value="UniProtKB-EC"/>
</dbReference>
<dbReference type="NCBIfam" id="TIGR02777">
    <property type="entry name" value="LigD_PE_dom"/>
    <property type="match status" value="1"/>
</dbReference>
<evidence type="ECO:0000313" key="23">
    <source>
        <dbReference type="EMBL" id="QKD00847.1"/>
    </source>
</evidence>
<keyword evidence="7" id="KW-0479">Metal-binding</keyword>
<keyword evidence="12" id="KW-0067">ATP-binding</keyword>
<evidence type="ECO:0000256" key="12">
    <source>
        <dbReference type="ARBA" id="ARBA00022840"/>
    </source>
</evidence>
<dbReference type="InterPro" id="IPR012309">
    <property type="entry name" value="DNA_ligase_ATP-dep_C"/>
</dbReference>
<dbReference type="AlphaFoldDB" id="A0A6M7WFK4"/>
<keyword evidence="14" id="KW-0238">DNA-binding</keyword>
<evidence type="ECO:0000256" key="16">
    <source>
        <dbReference type="ARBA" id="ARBA00023204"/>
    </source>
</evidence>
<feature type="domain" description="ATP-dependent DNA ligase family profile" evidence="22">
    <location>
        <begin position="312"/>
        <end position="447"/>
    </location>
</feature>
<dbReference type="InterPro" id="IPR014145">
    <property type="entry name" value="LigD_pol_dom"/>
</dbReference>
<comment type="catalytic activity">
    <reaction evidence="20">
        <text>ATP + (deoxyribonucleotide)n-3'-hydroxyl + 5'-phospho-(deoxyribonucleotide)m = (deoxyribonucleotide)n+m + AMP + diphosphate.</text>
        <dbReference type="EC" id="6.5.1.1"/>
    </reaction>
</comment>
<evidence type="ECO:0000256" key="6">
    <source>
        <dbReference type="ARBA" id="ARBA00022722"/>
    </source>
</evidence>
<dbReference type="GO" id="GO:0006310">
    <property type="term" value="P:DNA recombination"/>
    <property type="evidence" value="ECO:0007669"/>
    <property type="project" value="UniProtKB-KW"/>
</dbReference>
<keyword evidence="13" id="KW-0239">DNA-directed DNA polymerase</keyword>
<dbReference type="Pfam" id="PF13298">
    <property type="entry name" value="LigD_N"/>
    <property type="match status" value="1"/>
</dbReference>
<evidence type="ECO:0000256" key="2">
    <source>
        <dbReference type="ARBA" id="ARBA00012727"/>
    </source>
</evidence>
<keyword evidence="11" id="KW-0269">Exonuclease</keyword>
<evidence type="ECO:0000256" key="17">
    <source>
        <dbReference type="ARBA" id="ARBA00023211"/>
    </source>
</evidence>
<protein>
    <recommendedName>
        <fullName evidence="2">DNA ligase (ATP)</fullName>
        <ecNumber evidence="2">6.5.1.1</ecNumber>
    </recommendedName>
    <alternativeName>
        <fullName evidence="19">NHEJ DNA polymerase</fullName>
    </alternativeName>
</protein>
<dbReference type="Gene3D" id="3.90.920.10">
    <property type="entry name" value="DNA primase, PRIM domain"/>
    <property type="match status" value="1"/>
</dbReference>
<dbReference type="GO" id="GO:0003677">
    <property type="term" value="F:DNA binding"/>
    <property type="evidence" value="ECO:0007669"/>
    <property type="project" value="UniProtKB-KW"/>
</dbReference>
<evidence type="ECO:0000256" key="8">
    <source>
        <dbReference type="ARBA" id="ARBA00022741"/>
    </source>
</evidence>
<keyword evidence="4" id="KW-0808">Transferase</keyword>
<feature type="region of interest" description="Disordered" evidence="21">
    <location>
        <begin position="515"/>
        <end position="551"/>
    </location>
</feature>
<sequence length="838" mass="92163">MAALEQYNAKRDFKKTSEPAGKVVRGTKAGGIFVIQKHAATRLHYDFRLEHDGVLWSWAVTRGPSLDPHEKRLAVHVEDHPIDYASFEGTIPKGEYGGGSVIVWDEGTWVPEIDPAKAMKKGHISFELKGHKLHGLWHLVRLKPRAGEKRDNWLLIKSDDAAARPGEDILKEAPQSVKSGLTIEEVGEGKSAKGETPKVWHSNKPAAGKAKAAGRKLDFIEPQLATLERDAPGGKDWLHEVKFDGYRMQAQIAGTDVRLLTRTGLDWTEKFGGEIAAELAGLKCTDAIIDGEIVVLADSGVSSFALLQQDLSAKRTNRFIYYVFDVMRLDGKDLRAEPLVERKQALQELLSKQPDNPAVRFSDHFSEPGKIMLEHACRMGLEGVVSKRADAPYRSGRGPTWVKSKCTARQEFVIGGFLPSDKTGRGLRSLLVGFYEDGKLRYAGRVGTGFSTKGANELKKKLDALKAEDSPFDAAVPRGKGLVWVKPELVGEVEFRSWTSDRIIRHASFQGLREDKPAEDVVQEKPKAATGQNATKAKPASGGTGKSAGAMTTSVKLSHPDKLLWPEEKISKQGLLDHYAQVWPRIEQFVVNRPLSLVRAPDGVGGPRFFQKHASAGMSDKIARMKDPTDGEEILFIRDFDGVAALVQYGVVEIHIWGCTIDKLEQPDQIIFDLDPDEGVDVKAVREAALDIRGKLDELSLPNFVKTSGGKGYHVLVPLKPSADWDAVKTFTHDFAKALEQSAPDRYTATLSKKARTGKIFVDYLRNGRGSTTVAPYSSRAKKGATVSMPVTWAEIEAGLAPNAFPIGDKTTMKQLAEADPWNGFFEQGKVLKRISSS</sequence>
<feature type="compositionally biased region" description="Basic and acidic residues" evidence="21">
    <location>
        <begin position="515"/>
        <end position="527"/>
    </location>
</feature>
<evidence type="ECO:0000256" key="20">
    <source>
        <dbReference type="ARBA" id="ARBA00034003"/>
    </source>
</evidence>
<dbReference type="Gene3D" id="3.30.1490.70">
    <property type="match status" value="1"/>
</dbReference>
<dbReference type="Gene3D" id="2.40.50.140">
    <property type="entry name" value="Nucleic acid-binding proteins"/>
    <property type="match status" value="1"/>
</dbReference>
<dbReference type="InterPro" id="IPR012310">
    <property type="entry name" value="DNA_ligase_ATP-dep_cent"/>
</dbReference>
<dbReference type="PANTHER" id="PTHR42705">
    <property type="entry name" value="BIFUNCTIONAL NON-HOMOLOGOUS END JOINING PROTEIN LIGD"/>
    <property type="match status" value="1"/>
</dbReference>
<dbReference type="GO" id="GO:0004527">
    <property type="term" value="F:exonuclease activity"/>
    <property type="evidence" value="ECO:0007669"/>
    <property type="project" value="UniProtKB-KW"/>
</dbReference>
<comment type="cofactor">
    <cofactor evidence="1">
        <name>Mn(2+)</name>
        <dbReference type="ChEBI" id="CHEBI:29035"/>
    </cofactor>
</comment>
<name>A0A6M7WFK4_RHILI</name>
<keyword evidence="8" id="KW-0547">Nucleotide-binding</keyword>
<dbReference type="CDD" id="cd04862">
    <property type="entry name" value="PaeLigD_Pol_like"/>
    <property type="match status" value="1"/>
</dbReference>
<evidence type="ECO:0000256" key="14">
    <source>
        <dbReference type="ARBA" id="ARBA00023125"/>
    </source>
</evidence>
<evidence type="ECO:0000313" key="24">
    <source>
        <dbReference type="Proteomes" id="UP000503017"/>
    </source>
</evidence>
<keyword evidence="9" id="KW-0227">DNA damage</keyword>
<feature type="compositionally biased region" description="Basic and acidic residues" evidence="21">
    <location>
        <begin position="187"/>
        <end position="198"/>
    </location>
</feature>
<evidence type="ECO:0000256" key="10">
    <source>
        <dbReference type="ARBA" id="ARBA00022801"/>
    </source>
</evidence>
<evidence type="ECO:0000256" key="15">
    <source>
        <dbReference type="ARBA" id="ARBA00023172"/>
    </source>
</evidence>
<reference evidence="23 24" key="1">
    <citation type="submission" date="2018-10" db="EMBL/GenBank/DDBJ databases">
        <authorList>
            <person name="Perry B.J."/>
            <person name="Sullivan J.T."/>
            <person name="Murphy R.J.T."/>
            <person name="Ramsay J.P."/>
            <person name="Ronson C.W."/>
        </authorList>
    </citation>
    <scope>NUCLEOTIDE SEQUENCE [LARGE SCALE GENOMIC DNA]</scope>
    <source>
        <strain evidence="23 24">R88b</strain>
    </source>
</reference>
<proteinExistence type="predicted"/>
<evidence type="ECO:0000259" key="22">
    <source>
        <dbReference type="PROSITE" id="PS50160"/>
    </source>
</evidence>
<keyword evidence="17" id="KW-0464">Manganese</keyword>
<dbReference type="Pfam" id="PF01068">
    <property type="entry name" value="DNA_ligase_A_M"/>
    <property type="match status" value="1"/>
</dbReference>
<dbReference type="SUPFAM" id="SSF50249">
    <property type="entry name" value="Nucleic acid-binding proteins"/>
    <property type="match status" value="1"/>
</dbReference>
<dbReference type="NCBIfam" id="NF004628">
    <property type="entry name" value="PRK05972.1"/>
    <property type="match status" value="1"/>
</dbReference>
<dbReference type="InterPro" id="IPR052171">
    <property type="entry name" value="NHEJ_LigD"/>
</dbReference>
<dbReference type="InterPro" id="IPR012340">
    <property type="entry name" value="NA-bd_OB-fold"/>
</dbReference>
<dbReference type="InterPro" id="IPR033651">
    <property type="entry name" value="PaeLigD_Pol-like"/>
</dbReference>
<evidence type="ECO:0000256" key="1">
    <source>
        <dbReference type="ARBA" id="ARBA00001936"/>
    </source>
</evidence>
<feature type="region of interest" description="Disordered" evidence="21">
    <location>
        <begin position="187"/>
        <end position="207"/>
    </location>
</feature>
<evidence type="ECO:0000256" key="13">
    <source>
        <dbReference type="ARBA" id="ARBA00022932"/>
    </source>
</evidence>
<evidence type="ECO:0000256" key="4">
    <source>
        <dbReference type="ARBA" id="ARBA00022679"/>
    </source>
</evidence>
<dbReference type="Proteomes" id="UP000503017">
    <property type="component" value="Chromosome"/>
</dbReference>
<keyword evidence="6" id="KW-0540">Nuclease</keyword>
<dbReference type="PANTHER" id="PTHR42705:SF2">
    <property type="entry name" value="BIFUNCTIONAL NON-HOMOLOGOUS END JOINING PROTEIN LIGD"/>
    <property type="match status" value="1"/>
</dbReference>
<keyword evidence="3 23" id="KW-0436">Ligase</keyword>
<dbReference type="PROSITE" id="PS50160">
    <property type="entry name" value="DNA_LIGASE_A3"/>
    <property type="match status" value="1"/>
</dbReference>
<dbReference type="CDD" id="cd07971">
    <property type="entry name" value="OBF_DNA_ligase_LigD"/>
    <property type="match status" value="1"/>
</dbReference>
<dbReference type="InterPro" id="IPR014143">
    <property type="entry name" value="NHEJ_ligase_prk"/>
</dbReference>
<evidence type="ECO:0000256" key="3">
    <source>
        <dbReference type="ARBA" id="ARBA00022598"/>
    </source>
</evidence>
<dbReference type="Pfam" id="PF04679">
    <property type="entry name" value="DNA_ligase_A_C"/>
    <property type="match status" value="1"/>
</dbReference>
<dbReference type="Gene3D" id="3.30.470.30">
    <property type="entry name" value="DNA ligase/mRNA capping enzyme"/>
    <property type="match status" value="1"/>
</dbReference>
<evidence type="ECO:0000256" key="18">
    <source>
        <dbReference type="ARBA" id="ARBA00023268"/>
    </source>
</evidence>
<dbReference type="CDD" id="cd07906">
    <property type="entry name" value="Adenylation_DNA_ligase_LigD_LigC"/>
    <property type="match status" value="1"/>
</dbReference>
<evidence type="ECO:0000256" key="5">
    <source>
        <dbReference type="ARBA" id="ARBA00022695"/>
    </source>
</evidence>
<evidence type="ECO:0000256" key="21">
    <source>
        <dbReference type="SAM" id="MobiDB-lite"/>
    </source>
</evidence>
<dbReference type="RefSeq" id="WP_027032149.1">
    <property type="nucleotide sequence ID" value="NZ_CP033367.1"/>
</dbReference>
<dbReference type="GO" id="GO:0003887">
    <property type="term" value="F:DNA-directed DNA polymerase activity"/>
    <property type="evidence" value="ECO:0007669"/>
    <property type="project" value="UniProtKB-KW"/>
</dbReference>
<dbReference type="NCBIfam" id="TIGR02776">
    <property type="entry name" value="NHEJ_ligase_prk"/>
    <property type="match status" value="1"/>
</dbReference>
<dbReference type="InterPro" id="IPR014146">
    <property type="entry name" value="LigD_ligase_dom"/>
</dbReference>
<gene>
    <name evidence="23" type="primary">ligD</name>
    <name evidence="23" type="ORF">EB235_04530</name>
</gene>
<keyword evidence="10" id="KW-0378">Hydrolase</keyword>
<organism evidence="23 24">
    <name type="scientific">Mesorhizobium loti R88b</name>
    <dbReference type="NCBI Taxonomy" id="935548"/>
    <lineage>
        <taxon>Bacteria</taxon>
        <taxon>Pseudomonadati</taxon>
        <taxon>Pseudomonadota</taxon>
        <taxon>Alphaproteobacteria</taxon>
        <taxon>Hyphomicrobiales</taxon>
        <taxon>Phyllobacteriaceae</taxon>
        <taxon>Mesorhizobium</taxon>
    </lineage>
</organism>
<dbReference type="Pfam" id="PF21686">
    <property type="entry name" value="LigD_Prim-Pol"/>
    <property type="match status" value="1"/>
</dbReference>
<dbReference type="GO" id="GO:0005524">
    <property type="term" value="F:ATP binding"/>
    <property type="evidence" value="ECO:0007669"/>
    <property type="project" value="UniProtKB-KW"/>
</dbReference>
<dbReference type="InterPro" id="IPR014144">
    <property type="entry name" value="LigD_PE_domain"/>
</dbReference>
<dbReference type="GO" id="GO:0046872">
    <property type="term" value="F:metal ion binding"/>
    <property type="evidence" value="ECO:0007669"/>
    <property type="project" value="UniProtKB-KW"/>
</dbReference>
<evidence type="ECO:0000256" key="7">
    <source>
        <dbReference type="ARBA" id="ARBA00022723"/>
    </source>
</evidence>
<dbReference type="NCBIfam" id="TIGR02779">
    <property type="entry name" value="NHEJ_ligase_lig"/>
    <property type="match status" value="1"/>
</dbReference>